<dbReference type="SUPFAM" id="SSF57667">
    <property type="entry name" value="beta-beta-alpha zinc fingers"/>
    <property type="match status" value="4"/>
</dbReference>
<keyword evidence="5 11" id="KW-0863">Zinc-finger</keyword>
<keyword evidence="10" id="KW-0539">Nucleus</keyword>
<dbReference type="SMART" id="SM00355">
    <property type="entry name" value="ZnF_C2H2"/>
    <property type="match status" value="5"/>
</dbReference>
<protein>
    <recommendedName>
        <fullName evidence="12">C2H2-type domain-containing protein</fullName>
    </recommendedName>
</protein>
<feature type="domain" description="C2H2-type" evidence="12">
    <location>
        <begin position="210"/>
        <end position="237"/>
    </location>
</feature>
<dbReference type="FunFam" id="3.30.160.60:FF:002004">
    <property type="entry name" value="Zinc finger protein 473"/>
    <property type="match status" value="1"/>
</dbReference>
<dbReference type="InterPro" id="IPR013087">
    <property type="entry name" value="Znf_C2H2_type"/>
</dbReference>
<evidence type="ECO:0000256" key="6">
    <source>
        <dbReference type="ARBA" id="ARBA00022833"/>
    </source>
</evidence>
<dbReference type="GeneTree" id="ENSGT01150000286934"/>
<dbReference type="PROSITE" id="PS50157">
    <property type="entry name" value="ZINC_FINGER_C2H2_2"/>
    <property type="match status" value="5"/>
</dbReference>
<evidence type="ECO:0000256" key="9">
    <source>
        <dbReference type="ARBA" id="ARBA00023163"/>
    </source>
</evidence>
<evidence type="ECO:0000256" key="4">
    <source>
        <dbReference type="ARBA" id="ARBA00022737"/>
    </source>
</evidence>
<evidence type="ECO:0000256" key="8">
    <source>
        <dbReference type="ARBA" id="ARBA00023125"/>
    </source>
</evidence>
<proteinExistence type="inferred from homology"/>
<dbReference type="FunFam" id="3.30.160.60:FF:000540">
    <property type="entry name" value="zinc finger protein 263 isoform X1"/>
    <property type="match status" value="1"/>
</dbReference>
<evidence type="ECO:0000256" key="2">
    <source>
        <dbReference type="ARBA" id="ARBA00006991"/>
    </source>
</evidence>
<feature type="domain" description="C2H2-type" evidence="12">
    <location>
        <begin position="111"/>
        <end position="138"/>
    </location>
</feature>
<keyword evidence="3" id="KW-0479">Metal-binding</keyword>
<dbReference type="GO" id="GO:0005667">
    <property type="term" value="C:transcription regulator complex"/>
    <property type="evidence" value="ECO:0007669"/>
    <property type="project" value="TreeGrafter"/>
</dbReference>
<dbReference type="InterPro" id="IPR036236">
    <property type="entry name" value="Znf_C2H2_sf"/>
</dbReference>
<accession>A0A674GRC5</accession>
<evidence type="ECO:0000256" key="11">
    <source>
        <dbReference type="PROSITE-ProRule" id="PRU00042"/>
    </source>
</evidence>
<reference evidence="13" key="1">
    <citation type="submission" date="2025-08" db="UniProtKB">
        <authorList>
            <consortium name="Ensembl"/>
        </authorList>
    </citation>
    <scope>IDENTIFICATION</scope>
</reference>
<dbReference type="PANTHER" id="PTHR14003">
    <property type="entry name" value="TRANSCRIPTIONAL REPRESSOR PROTEIN YY"/>
    <property type="match status" value="1"/>
</dbReference>
<feature type="domain" description="C2H2-type" evidence="12">
    <location>
        <begin position="83"/>
        <end position="110"/>
    </location>
</feature>
<evidence type="ECO:0000259" key="12">
    <source>
        <dbReference type="PROSITE" id="PS50157"/>
    </source>
</evidence>
<keyword evidence="4" id="KW-0677">Repeat</keyword>
<keyword evidence="14" id="KW-1185">Reference proteome</keyword>
<dbReference type="GO" id="GO:0000978">
    <property type="term" value="F:RNA polymerase II cis-regulatory region sequence-specific DNA binding"/>
    <property type="evidence" value="ECO:0007669"/>
    <property type="project" value="TreeGrafter"/>
</dbReference>
<dbReference type="Gene3D" id="3.30.160.60">
    <property type="entry name" value="Classic Zinc Finger"/>
    <property type="match status" value="6"/>
</dbReference>
<dbReference type="Proteomes" id="UP000007754">
    <property type="component" value="Unplaced"/>
</dbReference>
<reference evidence="13" key="2">
    <citation type="submission" date="2025-09" db="UniProtKB">
        <authorList>
            <consortium name="Ensembl"/>
        </authorList>
    </citation>
    <scope>IDENTIFICATION</scope>
</reference>
<dbReference type="PROSITE" id="PS00028">
    <property type="entry name" value="ZINC_FINGER_C2H2_1"/>
    <property type="match status" value="5"/>
</dbReference>
<keyword evidence="7" id="KW-0805">Transcription regulation</keyword>
<organism evidence="13 14">
    <name type="scientific">Taeniopygia guttata</name>
    <name type="common">Zebra finch</name>
    <name type="synonym">Poephila guttata</name>
    <dbReference type="NCBI Taxonomy" id="59729"/>
    <lineage>
        <taxon>Eukaryota</taxon>
        <taxon>Metazoa</taxon>
        <taxon>Chordata</taxon>
        <taxon>Craniata</taxon>
        <taxon>Vertebrata</taxon>
        <taxon>Euteleostomi</taxon>
        <taxon>Archelosauria</taxon>
        <taxon>Archosauria</taxon>
        <taxon>Dinosauria</taxon>
        <taxon>Saurischia</taxon>
        <taxon>Theropoda</taxon>
        <taxon>Coelurosauria</taxon>
        <taxon>Aves</taxon>
        <taxon>Neognathae</taxon>
        <taxon>Neoaves</taxon>
        <taxon>Telluraves</taxon>
        <taxon>Australaves</taxon>
        <taxon>Passeriformes</taxon>
        <taxon>Passeroidea</taxon>
        <taxon>Estrildidae</taxon>
        <taxon>Estrildinae</taxon>
        <taxon>Taeniopygia</taxon>
    </lineage>
</organism>
<dbReference type="InParanoid" id="A0A674GRC5"/>
<dbReference type="FunFam" id="3.30.160.60:FF:000352">
    <property type="entry name" value="zinc finger protein 3 homolog"/>
    <property type="match status" value="1"/>
</dbReference>
<evidence type="ECO:0000313" key="14">
    <source>
        <dbReference type="Proteomes" id="UP000007754"/>
    </source>
</evidence>
<feature type="domain" description="C2H2-type" evidence="12">
    <location>
        <begin position="139"/>
        <end position="166"/>
    </location>
</feature>
<sequence length="442" mass="49902">PAAGQPRCRCPPAEDALGGSPCPSLWHRGKSHPLLVLPPPEKELRMGSREDKYPWENLVEEAILSDSTVKPIVLVHNNWEKPYKCLECGKSFRKSNTLIRHQMIHTGEWPYECGECGKGFSCSSALVTHQRIHTGERPYECPECQKRFHSSSDLLKHQRIHTDERPFRCPDCGKGFKHNFTLVRHRRIHTGERPYECPQCGKSFTQRKPWDCPECGKSFVLCSRSIPHWRTHIGHSPGDPHSLHLRGNLGSVWISPVAKRQEFDLTLLVLPITPPLTQTPTPTLGYPIQTPMALPLPCLSGVKDGFWSFVNPRPVSFVPAAGSCTLPEHHELNFWSICGFWGDLRQCSPSLCISKAKRDGSVTTKPLNPTENNGILTYEGTIPPQFACSHLKKIQSHTKLTQFHSCQGEMGLGGDWEKWDLSLERWDGDCVRLGGWDIFDSK</sequence>
<dbReference type="GO" id="GO:0000785">
    <property type="term" value="C:chromatin"/>
    <property type="evidence" value="ECO:0007669"/>
    <property type="project" value="TreeGrafter"/>
</dbReference>
<dbReference type="GO" id="GO:0031519">
    <property type="term" value="C:PcG protein complex"/>
    <property type="evidence" value="ECO:0007669"/>
    <property type="project" value="TreeGrafter"/>
</dbReference>
<evidence type="ECO:0000256" key="7">
    <source>
        <dbReference type="ARBA" id="ARBA00023015"/>
    </source>
</evidence>
<dbReference type="AlphaFoldDB" id="A0A674GRC5"/>
<evidence type="ECO:0000313" key="13">
    <source>
        <dbReference type="Ensembl" id="ENSTGUP00000024982.1"/>
    </source>
</evidence>
<name>A0A674GRC5_TAEGU</name>
<comment type="subcellular location">
    <subcellularLocation>
        <location evidence="1">Nucleus</location>
    </subcellularLocation>
</comment>
<comment type="similarity">
    <text evidence="2">Belongs to the krueppel C2H2-type zinc-finger protein family.</text>
</comment>
<dbReference type="GO" id="GO:0045893">
    <property type="term" value="P:positive regulation of DNA-templated transcription"/>
    <property type="evidence" value="ECO:0007669"/>
    <property type="project" value="UniProtKB-ARBA"/>
</dbReference>
<feature type="domain" description="C2H2-type" evidence="12">
    <location>
        <begin position="167"/>
        <end position="194"/>
    </location>
</feature>
<keyword evidence="6" id="KW-0862">Zinc</keyword>
<dbReference type="PANTHER" id="PTHR14003:SF23">
    <property type="entry name" value="ZINC FINGER PROTEIN 143"/>
    <property type="match status" value="1"/>
</dbReference>
<dbReference type="GO" id="GO:0000981">
    <property type="term" value="F:DNA-binding transcription factor activity, RNA polymerase II-specific"/>
    <property type="evidence" value="ECO:0007669"/>
    <property type="project" value="TreeGrafter"/>
</dbReference>
<evidence type="ECO:0000256" key="5">
    <source>
        <dbReference type="ARBA" id="ARBA00022771"/>
    </source>
</evidence>
<dbReference type="GO" id="GO:0008270">
    <property type="term" value="F:zinc ion binding"/>
    <property type="evidence" value="ECO:0007669"/>
    <property type="project" value="UniProtKB-KW"/>
</dbReference>
<keyword evidence="8" id="KW-0238">DNA-binding</keyword>
<evidence type="ECO:0000256" key="3">
    <source>
        <dbReference type="ARBA" id="ARBA00022723"/>
    </source>
</evidence>
<keyword evidence="9" id="KW-0804">Transcription</keyword>
<dbReference type="FunFam" id="3.30.160.60:FF:000688">
    <property type="entry name" value="zinc finger protein 197 isoform X1"/>
    <property type="match status" value="1"/>
</dbReference>
<evidence type="ECO:0000256" key="10">
    <source>
        <dbReference type="ARBA" id="ARBA00023242"/>
    </source>
</evidence>
<dbReference type="Ensembl" id="ENSTGUT00000043280.1">
    <property type="protein sequence ID" value="ENSTGUP00000024982.1"/>
    <property type="gene ID" value="ENSTGUG00000028947.1"/>
</dbReference>
<dbReference type="Pfam" id="PF00096">
    <property type="entry name" value="zf-C2H2"/>
    <property type="match status" value="4"/>
</dbReference>
<dbReference type="FunFam" id="3.30.160.60:FF:001732">
    <property type="entry name" value="Zgc:162936"/>
    <property type="match status" value="1"/>
</dbReference>
<evidence type="ECO:0000256" key="1">
    <source>
        <dbReference type="ARBA" id="ARBA00004123"/>
    </source>
</evidence>